<dbReference type="InterPro" id="IPR036164">
    <property type="entry name" value="bL21-like_sf"/>
</dbReference>
<evidence type="ECO:0000313" key="1">
    <source>
        <dbReference type="EMBL" id="CAB4703396.1"/>
    </source>
</evidence>
<dbReference type="InterPro" id="IPR028909">
    <property type="entry name" value="bL21-like"/>
</dbReference>
<dbReference type="Pfam" id="PF00829">
    <property type="entry name" value="Ribosomal_L21p"/>
    <property type="match status" value="1"/>
</dbReference>
<dbReference type="GO" id="GO:0005737">
    <property type="term" value="C:cytoplasm"/>
    <property type="evidence" value="ECO:0007669"/>
    <property type="project" value="UniProtKB-ARBA"/>
</dbReference>
<name>A0A6J6PXV1_9ZZZZ</name>
<organism evidence="1">
    <name type="scientific">freshwater metagenome</name>
    <dbReference type="NCBI Taxonomy" id="449393"/>
    <lineage>
        <taxon>unclassified sequences</taxon>
        <taxon>metagenomes</taxon>
        <taxon>ecological metagenomes</taxon>
    </lineage>
</organism>
<dbReference type="AlphaFoldDB" id="A0A6J6PXV1"/>
<accession>A0A6J6PXV1</accession>
<dbReference type="GO" id="GO:0005840">
    <property type="term" value="C:ribosome"/>
    <property type="evidence" value="ECO:0007669"/>
    <property type="project" value="InterPro"/>
</dbReference>
<reference evidence="1" key="1">
    <citation type="submission" date="2020-05" db="EMBL/GenBank/DDBJ databases">
        <authorList>
            <person name="Chiriac C."/>
            <person name="Salcher M."/>
            <person name="Ghai R."/>
            <person name="Kavagutti S V."/>
        </authorList>
    </citation>
    <scope>NUCLEOTIDE SEQUENCE</scope>
</reference>
<dbReference type="EMBL" id="CAEZXP010000005">
    <property type="protein sequence ID" value="CAB4703396.1"/>
    <property type="molecule type" value="Genomic_DNA"/>
</dbReference>
<protein>
    <submittedName>
        <fullName evidence="1">Unannotated protein</fullName>
    </submittedName>
</protein>
<proteinExistence type="predicted"/>
<gene>
    <name evidence="1" type="ORF">UFOPK2399_01505</name>
</gene>
<sequence>MDAYSIIRVGNKQHRVRHGETLIVERVATDEGATFQPEVLLGEPKVTATVLTHMRGPKILIGKYKRRTGYKRHNGFRATQSRIEIALGGAKVEKKAAKAPKAESTSKVEAVVEAPAVVEAAVAPAGLPEGYADLKVGEVAAGAKTWSKDEVAAALAYEQEHGKRKGALSALEAAASGEES</sequence>
<dbReference type="SUPFAM" id="SSF141091">
    <property type="entry name" value="L21p-like"/>
    <property type="match status" value="1"/>
</dbReference>